<keyword evidence="5" id="KW-0808">Transferase</keyword>
<dbReference type="Gene3D" id="3.40.50.300">
    <property type="entry name" value="P-loop containing nucleotide triphosphate hydrolases"/>
    <property type="match status" value="1"/>
</dbReference>
<protein>
    <submittedName>
        <fullName evidence="5">Phage DNA primase-like protein</fullName>
        <ecNumber evidence="5">2.7.7.-</ecNumber>
    </submittedName>
</protein>
<dbReference type="STRING" id="733.B0186_04520"/>
<keyword evidence="3" id="KW-0067">ATP-binding</keyword>
<keyword evidence="1" id="KW-0547">Nucleotide-binding</keyword>
<dbReference type="PANTHER" id="PTHR35372">
    <property type="entry name" value="ATP BINDING PROTEIN-RELATED"/>
    <property type="match status" value="1"/>
</dbReference>
<dbReference type="GO" id="GO:0016779">
    <property type="term" value="F:nucleotidyltransferase activity"/>
    <property type="evidence" value="ECO:0007669"/>
    <property type="project" value="UniProtKB-KW"/>
</dbReference>
<dbReference type="InterPro" id="IPR036388">
    <property type="entry name" value="WH-like_DNA-bd_sf"/>
</dbReference>
<dbReference type="GO" id="GO:0016787">
    <property type="term" value="F:hydrolase activity"/>
    <property type="evidence" value="ECO:0007669"/>
    <property type="project" value="UniProtKB-KW"/>
</dbReference>
<evidence type="ECO:0000259" key="4">
    <source>
        <dbReference type="PROSITE" id="PS51206"/>
    </source>
</evidence>
<organism evidence="5 6">
    <name type="scientific">Canicola haemoglobinophilus</name>
    <dbReference type="NCBI Taxonomy" id="733"/>
    <lineage>
        <taxon>Bacteria</taxon>
        <taxon>Pseudomonadati</taxon>
        <taxon>Pseudomonadota</taxon>
        <taxon>Gammaproteobacteria</taxon>
        <taxon>Pasteurellales</taxon>
        <taxon>Pasteurellaceae</taxon>
        <taxon>Canicola</taxon>
    </lineage>
</organism>
<dbReference type="Pfam" id="PF08706">
    <property type="entry name" value="D5_N"/>
    <property type="match status" value="1"/>
</dbReference>
<keyword evidence="5" id="KW-0548">Nucleotidyltransferase</keyword>
<dbReference type="GO" id="GO:0005524">
    <property type="term" value="F:ATP binding"/>
    <property type="evidence" value="ECO:0007669"/>
    <property type="project" value="UniProtKB-KW"/>
</dbReference>
<reference evidence="5 6" key="1">
    <citation type="submission" date="2018-06" db="EMBL/GenBank/DDBJ databases">
        <authorList>
            <consortium name="Pathogen Informatics"/>
            <person name="Doyle S."/>
        </authorList>
    </citation>
    <scope>NUCLEOTIDE SEQUENCE [LARGE SCALE GENOMIC DNA]</scope>
    <source>
        <strain evidence="5 6">NCTC1659</strain>
    </source>
</reference>
<dbReference type="RefSeq" id="WP_235817176.1">
    <property type="nucleotide sequence ID" value="NZ_MUXZ01000010.1"/>
</dbReference>
<evidence type="ECO:0000256" key="2">
    <source>
        <dbReference type="ARBA" id="ARBA00022801"/>
    </source>
</evidence>
<accession>A0A377HXX1</accession>
<dbReference type="PROSITE" id="PS51206">
    <property type="entry name" value="SF3_HELICASE_1"/>
    <property type="match status" value="1"/>
</dbReference>
<dbReference type="Proteomes" id="UP000254329">
    <property type="component" value="Unassembled WGS sequence"/>
</dbReference>
<dbReference type="SMART" id="SM00885">
    <property type="entry name" value="D5_N"/>
    <property type="match status" value="1"/>
</dbReference>
<sequence>MMNGQNKRLKNAPNLNKIIKQNIHPAQEILILIGDNPWSFYRKNPKDEKTNGQGAGWILLADNIDGENPNRYKELPIIIDERNYKELDKLALLPNEHRCASLVDTSGLFKVKSNNNGITIRENEELLRNICMNLAKYTQVNAFSLRDLLGQHLEDLSAYIERLREEYSQESEGEPELIELDADTLKKATPSDKAGYFLKWLKKPLAYNQTQGLIYFYNGQIWQVKDENALQREIKAFFAEYNANYGSVETINNMIKCLTVDLPLFDDEIKTAMDYQFLAFKNGVLNKRTLAFLPHKKEYYLTAVNPCDYLETQTPTPHFDKWLDFISNDSIERKKALLAALYMILNNRSDWQLTLEFIGEPGSGKSTFLNVAKMLSGDANHVAIDLETLQRDSKTRDMLLNKTFLYAPDQGRYIGDSSVLKAISGGDEILVNPKGKKTFSARINAIIAICSNTLPIYKNDGGGMERRRIVFPFYKAIDDSARDDKLTEKIQAELGGIIRKLYDEFKDPEDAKQALKQQKASAEALKMKTENDHILEFIQEFELMTQPSNDCLILGSSRGVPAYESPLIFERFYWCYLYYCYITGRDGKFILKPIDFKKEVIQAFKTIGEKPFTTRQLGGGYNYTNAKFKNKHDTVNKWRNA</sequence>
<evidence type="ECO:0000313" key="5">
    <source>
        <dbReference type="EMBL" id="STO61047.1"/>
    </source>
</evidence>
<gene>
    <name evidence="5" type="ORF">NCTC1659_02354</name>
</gene>
<feature type="domain" description="SF3 helicase" evidence="4">
    <location>
        <begin position="332"/>
        <end position="486"/>
    </location>
</feature>
<dbReference type="AlphaFoldDB" id="A0A377HXX1"/>
<dbReference type="InterPro" id="IPR045455">
    <property type="entry name" value="NrS-1_pol-like_helicase"/>
</dbReference>
<proteinExistence type="predicted"/>
<dbReference type="InterPro" id="IPR014818">
    <property type="entry name" value="Phage/plasmid_primase_P4_C"/>
</dbReference>
<dbReference type="InterPro" id="IPR051620">
    <property type="entry name" value="ORF904-like_C"/>
</dbReference>
<name>A0A377HXX1_9PAST</name>
<dbReference type="InterPro" id="IPR014015">
    <property type="entry name" value="Helicase_SF3_DNA-vir"/>
</dbReference>
<dbReference type="NCBIfam" id="TIGR01613">
    <property type="entry name" value="primase_Cterm"/>
    <property type="match status" value="1"/>
</dbReference>
<evidence type="ECO:0000256" key="3">
    <source>
        <dbReference type="ARBA" id="ARBA00022840"/>
    </source>
</evidence>
<dbReference type="InterPro" id="IPR006500">
    <property type="entry name" value="Helicase_put_C_phage/plasmid"/>
</dbReference>
<evidence type="ECO:0000256" key="1">
    <source>
        <dbReference type="ARBA" id="ARBA00022741"/>
    </source>
</evidence>
<keyword evidence="6" id="KW-1185">Reference proteome</keyword>
<evidence type="ECO:0000313" key="6">
    <source>
        <dbReference type="Proteomes" id="UP000254329"/>
    </source>
</evidence>
<dbReference type="SUPFAM" id="SSF52540">
    <property type="entry name" value="P-loop containing nucleoside triphosphate hydrolases"/>
    <property type="match status" value="1"/>
</dbReference>
<dbReference type="EMBL" id="UGHF01000001">
    <property type="protein sequence ID" value="STO61047.1"/>
    <property type="molecule type" value="Genomic_DNA"/>
</dbReference>
<dbReference type="Pfam" id="PF19263">
    <property type="entry name" value="DUF5906"/>
    <property type="match status" value="1"/>
</dbReference>
<keyword evidence="2" id="KW-0378">Hydrolase</keyword>
<dbReference type="PANTHER" id="PTHR35372:SF2">
    <property type="entry name" value="SF3 HELICASE DOMAIN-CONTAINING PROTEIN"/>
    <property type="match status" value="1"/>
</dbReference>
<dbReference type="EC" id="2.7.7.-" evidence="5"/>
<dbReference type="InterPro" id="IPR027417">
    <property type="entry name" value="P-loop_NTPase"/>
</dbReference>
<dbReference type="Gene3D" id="1.10.10.10">
    <property type="entry name" value="Winged helix-like DNA-binding domain superfamily/Winged helix DNA-binding domain"/>
    <property type="match status" value="1"/>
</dbReference>